<keyword evidence="5 8" id="KW-0547">Nucleotide-binding</keyword>
<dbReference type="STRING" id="993615.L2GL91"/>
<proteinExistence type="inferred from homology"/>
<reference evidence="11" key="1">
    <citation type="submission" date="2011-05" db="EMBL/GenBank/DDBJ databases">
        <title>The genome sequence of Vittaforma corneae strain ATCC 50505.</title>
        <authorList>
            <consortium name="The Broad Institute Genome Sequencing Platform"/>
            <person name="Cuomo C."/>
            <person name="Didier E."/>
            <person name="Bowers L."/>
            <person name="Young S.K."/>
            <person name="Zeng Q."/>
            <person name="Gargeya S."/>
            <person name="Fitzgerald M."/>
            <person name="Haas B."/>
            <person name="Abouelleil A."/>
            <person name="Alvarado L."/>
            <person name="Arachchi H.M."/>
            <person name="Berlin A."/>
            <person name="Chapman S.B."/>
            <person name="Gearin G."/>
            <person name="Goldberg J."/>
            <person name="Griggs A."/>
            <person name="Gujja S."/>
            <person name="Hansen M."/>
            <person name="Heiman D."/>
            <person name="Howarth C."/>
            <person name="Larimer J."/>
            <person name="Lui A."/>
            <person name="MacDonald P.J.P."/>
            <person name="McCowen C."/>
            <person name="Montmayeur A."/>
            <person name="Murphy C."/>
            <person name="Neiman D."/>
            <person name="Pearson M."/>
            <person name="Priest M."/>
            <person name="Roberts A."/>
            <person name="Saif S."/>
            <person name="Shea T."/>
            <person name="Sisk P."/>
            <person name="Stolte C."/>
            <person name="Sykes S."/>
            <person name="Wortman J."/>
            <person name="Nusbaum C."/>
            <person name="Birren B."/>
        </authorList>
    </citation>
    <scope>NUCLEOTIDE SEQUENCE [LARGE SCALE GENOMIC DNA]</scope>
    <source>
        <strain evidence="11">ATCC 50505</strain>
    </source>
</reference>
<dbReference type="RefSeq" id="XP_007605093.1">
    <property type="nucleotide sequence ID" value="XM_007605031.1"/>
</dbReference>
<evidence type="ECO:0000256" key="9">
    <source>
        <dbReference type="RuleBase" id="RU004165"/>
    </source>
</evidence>
<dbReference type="PANTHER" id="PTHR11441:SF0">
    <property type="entry name" value="THYMIDINE KINASE, CYTOSOLIC"/>
    <property type="match status" value="1"/>
</dbReference>
<keyword evidence="6 8" id="KW-0418">Kinase</keyword>
<keyword evidence="3 8" id="KW-0237">DNA synthesis</keyword>
<dbReference type="GeneID" id="19882358"/>
<dbReference type="EMBL" id="JH370146">
    <property type="protein sequence ID" value="ELA41275.1"/>
    <property type="molecule type" value="Genomic_DNA"/>
</dbReference>
<dbReference type="GO" id="GO:0005524">
    <property type="term" value="F:ATP binding"/>
    <property type="evidence" value="ECO:0007669"/>
    <property type="project" value="UniProtKB-KW"/>
</dbReference>
<name>L2GL91_VITCO</name>
<dbReference type="SUPFAM" id="SSF57716">
    <property type="entry name" value="Glucocorticoid receptor-like (DNA-binding domain)"/>
    <property type="match status" value="1"/>
</dbReference>
<comment type="similarity">
    <text evidence="1 9">Belongs to the thymidine kinase family.</text>
</comment>
<dbReference type="Gene3D" id="3.40.50.300">
    <property type="entry name" value="P-loop containing nucleotide triphosphate hydrolases"/>
    <property type="match status" value="1"/>
</dbReference>
<evidence type="ECO:0000313" key="10">
    <source>
        <dbReference type="EMBL" id="ELA41275.1"/>
    </source>
</evidence>
<evidence type="ECO:0000256" key="3">
    <source>
        <dbReference type="ARBA" id="ARBA00022634"/>
    </source>
</evidence>
<gene>
    <name evidence="10" type="ORF">VICG_01648</name>
</gene>
<sequence length="119" mass="13821">IFIDEIQFFTVNQIEQLRVISISQNIEVHCYGLLNDFKTNIFEASKRLLELCDDFKQIKTYCMMCYDRPPRLASHNLKITKYGDSIKAVVEGESICVGGIDMYHPVCFECYSKNTKTFT</sequence>
<dbReference type="InParanoid" id="L2GL91"/>
<dbReference type="GO" id="GO:0046104">
    <property type="term" value="P:thymidine metabolic process"/>
    <property type="evidence" value="ECO:0007669"/>
    <property type="project" value="TreeGrafter"/>
</dbReference>
<evidence type="ECO:0000256" key="7">
    <source>
        <dbReference type="ARBA" id="ARBA00022840"/>
    </source>
</evidence>
<dbReference type="Proteomes" id="UP000011082">
    <property type="component" value="Unassembled WGS sequence"/>
</dbReference>
<organism evidence="10 11">
    <name type="scientific">Vittaforma corneae (strain ATCC 50505)</name>
    <name type="common">Microsporidian parasite</name>
    <name type="synonym">Nosema corneum</name>
    <dbReference type="NCBI Taxonomy" id="993615"/>
    <lineage>
        <taxon>Eukaryota</taxon>
        <taxon>Fungi</taxon>
        <taxon>Fungi incertae sedis</taxon>
        <taxon>Microsporidia</taxon>
        <taxon>Nosematidae</taxon>
        <taxon>Vittaforma</taxon>
    </lineage>
</organism>
<evidence type="ECO:0000256" key="1">
    <source>
        <dbReference type="ARBA" id="ARBA00007587"/>
    </source>
</evidence>
<dbReference type="AlphaFoldDB" id="L2GL91"/>
<evidence type="ECO:0000256" key="6">
    <source>
        <dbReference type="ARBA" id="ARBA00022777"/>
    </source>
</evidence>
<dbReference type="SUPFAM" id="SSF52540">
    <property type="entry name" value="P-loop containing nucleoside triphosphate hydrolases"/>
    <property type="match status" value="1"/>
</dbReference>
<dbReference type="OMA" id="ECYSKNT"/>
<feature type="non-terminal residue" evidence="10">
    <location>
        <position position="1"/>
    </location>
</feature>
<dbReference type="Gene3D" id="3.30.60.20">
    <property type="match status" value="1"/>
</dbReference>
<dbReference type="EC" id="2.7.1.21" evidence="2 8"/>
<evidence type="ECO:0000256" key="5">
    <source>
        <dbReference type="ARBA" id="ARBA00022741"/>
    </source>
</evidence>
<dbReference type="InterPro" id="IPR001267">
    <property type="entry name" value="Thymidine_kinase"/>
</dbReference>
<evidence type="ECO:0000256" key="2">
    <source>
        <dbReference type="ARBA" id="ARBA00012118"/>
    </source>
</evidence>
<dbReference type="OrthoDB" id="2194859at2759"/>
<dbReference type="Pfam" id="PF00265">
    <property type="entry name" value="TK"/>
    <property type="match status" value="1"/>
</dbReference>
<dbReference type="InterPro" id="IPR027417">
    <property type="entry name" value="P-loop_NTPase"/>
</dbReference>
<dbReference type="GO" id="GO:0004797">
    <property type="term" value="F:thymidine kinase activity"/>
    <property type="evidence" value="ECO:0007669"/>
    <property type="project" value="UniProtKB-EC"/>
</dbReference>
<comment type="catalytic activity">
    <reaction evidence="8">
        <text>thymidine + ATP = dTMP + ADP + H(+)</text>
        <dbReference type="Rhea" id="RHEA:19129"/>
        <dbReference type="ChEBI" id="CHEBI:15378"/>
        <dbReference type="ChEBI" id="CHEBI:17748"/>
        <dbReference type="ChEBI" id="CHEBI:30616"/>
        <dbReference type="ChEBI" id="CHEBI:63528"/>
        <dbReference type="ChEBI" id="CHEBI:456216"/>
        <dbReference type="EC" id="2.7.1.21"/>
    </reaction>
</comment>
<dbReference type="GO" id="GO:0005829">
    <property type="term" value="C:cytosol"/>
    <property type="evidence" value="ECO:0007669"/>
    <property type="project" value="TreeGrafter"/>
</dbReference>
<dbReference type="HOGENOM" id="CLU_2067146_0_0_1"/>
<evidence type="ECO:0000256" key="4">
    <source>
        <dbReference type="ARBA" id="ARBA00022679"/>
    </source>
</evidence>
<dbReference type="PANTHER" id="PTHR11441">
    <property type="entry name" value="THYMIDINE KINASE"/>
    <property type="match status" value="1"/>
</dbReference>
<keyword evidence="7 8" id="KW-0067">ATP-binding</keyword>
<protein>
    <recommendedName>
        <fullName evidence="2 8">Thymidine kinase</fullName>
        <ecNumber evidence="2 8">2.7.1.21</ecNumber>
    </recommendedName>
</protein>
<keyword evidence="11" id="KW-1185">Reference proteome</keyword>
<evidence type="ECO:0000313" key="11">
    <source>
        <dbReference type="Proteomes" id="UP000011082"/>
    </source>
</evidence>
<accession>L2GL91</accession>
<dbReference type="GO" id="GO:0071897">
    <property type="term" value="P:DNA biosynthetic process"/>
    <property type="evidence" value="ECO:0007669"/>
    <property type="project" value="UniProtKB-KW"/>
</dbReference>
<evidence type="ECO:0000256" key="8">
    <source>
        <dbReference type="RuleBase" id="RU000544"/>
    </source>
</evidence>
<dbReference type="VEuPathDB" id="MicrosporidiaDB:VICG_01648"/>
<keyword evidence="4 8" id="KW-0808">Transferase</keyword>